<dbReference type="PANTHER" id="PTHR42929">
    <property type="entry name" value="INNER MEMBRANE ABC TRANSPORTER PERMEASE PROTEIN YDCU-RELATED-RELATED"/>
    <property type="match status" value="1"/>
</dbReference>
<dbReference type="SUPFAM" id="SSF161098">
    <property type="entry name" value="MetI-like"/>
    <property type="match status" value="1"/>
</dbReference>
<dbReference type="Proteomes" id="UP000076959">
    <property type="component" value="Unassembled WGS sequence"/>
</dbReference>
<sequence length="288" mass="30902">MTVSALEANDAKSGGGSLLSTLLLPIVLVNILVFVAPVANLAAMSFRSAAATGAMNEGFDLSTWSSLISDAYYWSMLWRTVWIGALITLVTLVLSYPLALFVSRATRAKALLIVLCISPLLISAVVRTYGWMVILGDQRFLPAVLRSFNLTPPRLINNQLGVIIGMTEILMPYMILSLLSGFGKLDATLEQAAETLGAGPFTVFRRIVLPLSMPGILLGCLLCFVLAVSSFITPKMLGGGRVALLATEIYDQAIVTLNWPVAACLSVLILIVFGTALLFYGQLSKIVE</sequence>
<evidence type="ECO:0000313" key="11">
    <source>
        <dbReference type="Proteomes" id="UP000076959"/>
    </source>
</evidence>
<accession>A0A176YP47</accession>
<feature type="domain" description="ABC transmembrane type-1" evidence="9">
    <location>
        <begin position="77"/>
        <end position="280"/>
    </location>
</feature>
<evidence type="ECO:0000256" key="5">
    <source>
        <dbReference type="ARBA" id="ARBA00022692"/>
    </source>
</evidence>
<feature type="transmembrane region" description="Helical" evidence="8">
    <location>
        <begin position="215"/>
        <end position="237"/>
    </location>
</feature>
<comment type="subcellular location">
    <subcellularLocation>
        <location evidence="1 8">Cell membrane</location>
        <topology evidence="1 8">Multi-pass membrane protein</topology>
    </subcellularLocation>
</comment>
<evidence type="ECO:0000256" key="7">
    <source>
        <dbReference type="ARBA" id="ARBA00023136"/>
    </source>
</evidence>
<keyword evidence="11" id="KW-1185">Reference proteome</keyword>
<gene>
    <name evidence="10" type="ORF">AYJ54_14240</name>
</gene>
<keyword evidence="4" id="KW-1003">Cell membrane</keyword>
<dbReference type="PROSITE" id="PS50928">
    <property type="entry name" value="ABC_TM1"/>
    <property type="match status" value="1"/>
</dbReference>
<evidence type="ECO:0000256" key="8">
    <source>
        <dbReference type="RuleBase" id="RU363032"/>
    </source>
</evidence>
<dbReference type="GO" id="GO:0005886">
    <property type="term" value="C:plasma membrane"/>
    <property type="evidence" value="ECO:0007669"/>
    <property type="project" value="UniProtKB-SubCell"/>
</dbReference>
<dbReference type="GO" id="GO:0055085">
    <property type="term" value="P:transmembrane transport"/>
    <property type="evidence" value="ECO:0007669"/>
    <property type="project" value="InterPro"/>
</dbReference>
<comment type="similarity">
    <text evidence="2">Belongs to the binding-protein-dependent transport system permease family. CysTW subfamily.</text>
</comment>
<feature type="transmembrane region" description="Helical" evidence="8">
    <location>
        <begin position="22"/>
        <end position="46"/>
    </location>
</feature>
<feature type="transmembrane region" description="Helical" evidence="8">
    <location>
        <begin position="257"/>
        <end position="280"/>
    </location>
</feature>
<feature type="transmembrane region" description="Helical" evidence="8">
    <location>
        <begin position="155"/>
        <end position="176"/>
    </location>
</feature>
<dbReference type="EMBL" id="LUUB01000061">
    <property type="protein sequence ID" value="OAF08570.1"/>
    <property type="molecule type" value="Genomic_DNA"/>
</dbReference>
<name>A0A176YP47_9BRAD</name>
<evidence type="ECO:0000256" key="6">
    <source>
        <dbReference type="ARBA" id="ARBA00022989"/>
    </source>
</evidence>
<dbReference type="Pfam" id="PF00528">
    <property type="entry name" value="BPD_transp_1"/>
    <property type="match status" value="1"/>
</dbReference>
<protein>
    <submittedName>
        <fullName evidence="10">Polyamine ABC transporter permease</fullName>
    </submittedName>
</protein>
<evidence type="ECO:0000313" key="10">
    <source>
        <dbReference type="EMBL" id="OAF08570.1"/>
    </source>
</evidence>
<dbReference type="PANTHER" id="PTHR42929:SF5">
    <property type="entry name" value="ABC TRANSPORTER PERMEASE PROTEIN"/>
    <property type="match status" value="1"/>
</dbReference>
<keyword evidence="6 8" id="KW-1133">Transmembrane helix</keyword>
<reference evidence="10 11" key="1">
    <citation type="submission" date="2016-03" db="EMBL/GenBank/DDBJ databases">
        <title>Draft Genome Sequence of the Strain BR 10245 (Bradyrhizobium sp.) isolated from nodules of Centrolobium paraense.</title>
        <authorList>
            <person name="Simoes-Araujo J.L.Sr."/>
            <person name="Barauna A.C."/>
            <person name="Silva K."/>
            <person name="Zilli J.E."/>
        </authorList>
    </citation>
    <scope>NUCLEOTIDE SEQUENCE [LARGE SCALE GENOMIC DNA]</scope>
    <source>
        <strain evidence="10 11">BR 10245</strain>
    </source>
</reference>
<dbReference type="Gene3D" id="1.10.3720.10">
    <property type="entry name" value="MetI-like"/>
    <property type="match status" value="1"/>
</dbReference>
<organism evidence="10 11">
    <name type="scientific">Bradyrhizobium centrolobii</name>
    <dbReference type="NCBI Taxonomy" id="1505087"/>
    <lineage>
        <taxon>Bacteria</taxon>
        <taxon>Pseudomonadati</taxon>
        <taxon>Pseudomonadota</taxon>
        <taxon>Alphaproteobacteria</taxon>
        <taxon>Hyphomicrobiales</taxon>
        <taxon>Nitrobacteraceae</taxon>
        <taxon>Bradyrhizobium</taxon>
    </lineage>
</organism>
<dbReference type="CDD" id="cd06261">
    <property type="entry name" value="TM_PBP2"/>
    <property type="match status" value="1"/>
</dbReference>
<feature type="transmembrane region" description="Helical" evidence="8">
    <location>
        <begin position="110"/>
        <end position="135"/>
    </location>
</feature>
<dbReference type="STRING" id="1505087.AYJ54_14240"/>
<dbReference type="InterPro" id="IPR000515">
    <property type="entry name" value="MetI-like"/>
</dbReference>
<evidence type="ECO:0000259" key="9">
    <source>
        <dbReference type="PROSITE" id="PS50928"/>
    </source>
</evidence>
<dbReference type="RefSeq" id="WP_063701023.1">
    <property type="nucleotide sequence ID" value="NZ_LUUB01000061.1"/>
</dbReference>
<evidence type="ECO:0000256" key="4">
    <source>
        <dbReference type="ARBA" id="ARBA00022475"/>
    </source>
</evidence>
<keyword evidence="3 8" id="KW-0813">Transport</keyword>
<evidence type="ECO:0000256" key="2">
    <source>
        <dbReference type="ARBA" id="ARBA00007069"/>
    </source>
</evidence>
<proteinExistence type="inferred from homology"/>
<keyword evidence="5 8" id="KW-0812">Transmembrane</keyword>
<keyword evidence="7 8" id="KW-0472">Membrane</keyword>
<evidence type="ECO:0000256" key="1">
    <source>
        <dbReference type="ARBA" id="ARBA00004651"/>
    </source>
</evidence>
<evidence type="ECO:0000256" key="3">
    <source>
        <dbReference type="ARBA" id="ARBA00022448"/>
    </source>
</evidence>
<comment type="caution">
    <text evidence="10">The sequence shown here is derived from an EMBL/GenBank/DDBJ whole genome shotgun (WGS) entry which is preliminary data.</text>
</comment>
<dbReference type="InterPro" id="IPR035906">
    <property type="entry name" value="MetI-like_sf"/>
</dbReference>
<feature type="transmembrane region" description="Helical" evidence="8">
    <location>
        <begin position="81"/>
        <end position="103"/>
    </location>
</feature>
<dbReference type="AlphaFoldDB" id="A0A176YP47"/>
<dbReference type="OrthoDB" id="9807047at2"/>